<comment type="caution">
    <text evidence="1">The sequence shown here is derived from an EMBL/GenBank/DDBJ whole genome shotgun (WGS) entry which is preliminary data.</text>
</comment>
<name>A0ABP0J4C6_9DINO</name>
<sequence>MQIESDEFVHPLDLVMGAFRDDEAAACTCRKLHTFMEDLFKALQMSLRFEKLMAEHRLNSADADKTEEKLSSAKYSLDCANLAHDYKEAVTYNLRRNKLQSSQHVAEVLHMKGQIDVGLGVIEQFMQRRLFVACGNQGGQQIATMQRRMLQDAKVKFDAADLAHMHHIGYIDLPKMGRLAAPELQEVSDWCYKVLTLNPDFSSLLRTGAYEVLYGLMDELEDQCYVASCSECESPDWKAGKGLAGKLQPKYNPTADISQFSDPKEPAMKMCTMVNGHLNPDWRVRLSNFDSVFAPSSAPTNQTPPTPAPNAENVDLAVPSAPPAQVTREAPTGLTLEAFKAQYPTLTTTVTMNLQQQLTCFVVDSKCFITSTTKFVIPPITSPHARPAFLYAGGTWLSDSAKDFI</sequence>
<organism evidence="1 2">
    <name type="scientific">Durusdinium trenchii</name>
    <dbReference type="NCBI Taxonomy" id="1381693"/>
    <lineage>
        <taxon>Eukaryota</taxon>
        <taxon>Sar</taxon>
        <taxon>Alveolata</taxon>
        <taxon>Dinophyceae</taxon>
        <taxon>Suessiales</taxon>
        <taxon>Symbiodiniaceae</taxon>
        <taxon>Durusdinium</taxon>
    </lineage>
</organism>
<evidence type="ECO:0000313" key="2">
    <source>
        <dbReference type="Proteomes" id="UP001642464"/>
    </source>
</evidence>
<keyword evidence="2" id="KW-1185">Reference proteome</keyword>
<reference evidence="1 2" key="1">
    <citation type="submission" date="2024-02" db="EMBL/GenBank/DDBJ databases">
        <authorList>
            <person name="Chen Y."/>
            <person name="Shah S."/>
            <person name="Dougan E. K."/>
            <person name="Thang M."/>
            <person name="Chan C."/>
        </authorList>
    </citation>
    <scope>NUCLEOTIDE SEQUENCE [LARGE SCALE GENOMIC DNA]</scope>
</reference>
<dbReference type="EMBL" id="CAXAMM010005924">
    <property type="protein sequence ID" value="CAK9009138.1"/>
    <property type="molecule type" value="Genomic_DNA"/>
</dbReference>
<evidence type="ECO:0000313" key="1">
    <source>
        <dbReference type="EMBL" id="CAK9009138.1"/>
    </source>
</evidence>
<dbReference type="Proteomes" id="UP001642464">
    <property type="component" value="Unassembled WGS sequence"/>
</dbReference>
<protein>
    <submittedName>
        <fullName evidence="1">Uncharacterized protein</fullName>
    </submittedName>
</protein>
<proteinExistence type="predicted"/>
<feature type="non-terminal residue" evidence="1">
    <location>
        <position position="405"/>
    </location>
</feature>
<gene>
    <name evidence="1" type="ORF">SCF082_LOCUS10189</name>
</gene>
<accession>A0ABP0J4C6</accession>